<dbReference type="InterPro" id="IPR002589">
    <property type="entry name" value="Macro_dom"/>
</dbReference>
<dbReference type="Proteomes" id="UP000735302">
    <property type="component" value="Unassembled WGS sequence"/>
</dbReference>
<protein>
    <submittedName>
        <fullName evidence="2">O-acetyl-ADP-ribose deacetylase</fullName>
    </submittedName>
</protein>
<dbReference type="PROSITE" id="PS51154">
    <property type="entry name" value="MACRO"/>
    <property type="match status" value="1"/>
</dbReference>
<comment type="caution">
    <text evidence="2">The sequence shown here is derived from an EMBL/GenBank/DDBJ whole genome shotgun (WGS) entry which is preliminary data.</text>
</comment>
<reference evidence="2 3" key="1">
    <citation type="journal article" date="2021" name="Elife">
        <title>Chloroplast acquisition without the gene transfer in kleptoplastic sea slugs, Plakobranchus ocellatus.</title>
        <authorList>
            <person name="Maeda T."/>
            <person name="Takahashi S."/>
            <person name="Yoshida T."/>
            <person name="Shimamura S."/>
            <person name="Takaki Y."/>
            <person name="Nagai Y."/>
            <person name="Toyoda A."/>
            <person name="Suzuki Y."/>
            <person name="Arimoto A."/>
            <person name="Ishii H."/>
            <person name="Satoh N."/>
            <person name="Nishiyama T."/>
            <person name="Hasebe M."/>
            <person name="Maruyama T."/>
            <person name="Minagawa J."/>
            <person name="Obokata J."/>
            <person name="Shigenobu S."/>
        </authorList>
    </citation>
    <scope>NUCLEOTIDE SEQUENCE [LARGE SCALE GENOMIC DNA]</scope>
</reference>
<accession>A0AAV4E092</accession>
<name>A0AAV4E092_9GAST</name>
<sequence>MECLFRDEKISSSVVRYKTKQQLSAENVASVVGSSLIKKKTHGIDPEQEVQRSNLGAERGVGMDSFVVPPRKKLSEDLVTRNSGIKVKVLKADITTQRVDAIVSATNPRLTHGGGVAKAIADKAGPDLVQECSRFTKGENQVGVTELFVSSGGKLPAKHVIHAVGPNWRAYKEERKEECARDLRRTVLNCLLEAAARGCRSIAIPSISAIGSQTAALRQMPDLIVLVGKLFQNLHSSPIVDAEREIKINTDCPSKENIFTILGGKKSFPLVVQFHLDKYDQENLDHVFYDVGNYWSIIRPYIKQIQSVVFTCDALYSGGFLACRYPYLVDDKFVGAFTRNVYEFLMKSALHGCNVTIAAGSEAITKVYQVLESK</sequence>
<organism evidence="2 3">
    <name type="scientific">Plakobranchus ocellatus</name>
    <dbReference type="NCBI Taxonomy" id="259542"/>
    <lineage>
        <taxon>Eukaryota</taxon>
        <taxon>Metazoa</taxon>
        <taxon>Spiralia</taxon>
        <taxon>Lophotrochozoa</taxon>
        <taxon>Mollusca</taxon>
        <taxon>Gastropoda</taxon>
        <taxon>Heterobranchia</taxon>
        <taxon>Euthyneura</taxon>
        <taxon>Panpulmonata</taxon>
        <taxon>Sacoglossa</taxon>
        <taxon>Placobranchoidea</taxon>
        <taxon>Plakobranchidae</taxon>
        <taxon>Plakobranchus</taxon>
    </lineage>
</organism>
<dbReference type="Gene3D" id="3.40.220.10">
    <property type="entry name" value="Leucine Aminopeptidase, subunit E, domain 1"/>
    <property type="match status" value="1"/>
</dbReference>
<gene>
    <name evidence="2" type="ORF">PoB_007631500</name>
</gene>
<feature type="domain" description="Macro" evidence="1">
    <location>
        <begin position="74"/>
        <end position="243"/>
    </location>
</feature>
<dbReference type="SUPFAM" id="SSF52949">
    <property type="entry name" value="Macro domain-like"/>
    <property type="match status" value="1"/>
</dbReference>
<evidence type="ECO:0000313" key="3">
    <source>
        <dbReference type="Proteomes" id="UP000735302"/>
    </source>
</evidence>
<proteinExistence type="predicted"/>
<dbReference type="InterPro" id="IPR043472">
    <property type="entry name" value="Macro_dom-like"/>
</dbReference>
<dbReference type="Pfam" id="PF01661">
    <property type="entry name" value="Macro"/>
    <property type="match status" value="1"/>
</dbReference>
<evidence type="ECO:0000313" key="2">
    <source>
        <dbReference type="EMBL" id="GFO49810.1"/>
    </source>
</evidence>
<dbReference type="CDD" id="cd02907">
    <property type="entry name" value="Macro_Af1521_BAL-like"/>
    <property type="match status" value="1"/>
</dbReference>
<dbReference type="AlphaFoldDB" id="A0AAV4E092"/>
<dbReference type="EMBL" id="BLXT01008499">
    <property type="protein sequence ID" value="GFO49810.1"/>
    <property type="molecule type" value="Genomic_DNA"/>
</dbReference>
<dbReference type="SMART" id="SM00506">
    <property type="entry name" value="A1pp"/>
    <property type="match status" value="1"/>
</dbReference>
<dbReference type="PANTHER" id="PTHR11106">
    <property type="entry name" value="GANGLIOSIDE INDUCED DIFFERENTIATION ASSOCIATED PROTEIN 2-RELATED"/>
    <property type="match status" value="1"/>
</dbReference>
<evidence type="ECO:0000259" key="1">
    <source>
        <dbReference type="PROSITE" id="PS51154"/>
    </source>
</evidence>
<keyword evidence="3" id="KW-1185">Reference proteome</keyword>